<dbReference type="InterPro" id="IPR050738">
    <property type="entry name" value="Sulfatase"/>
</dbReference>
<protein>
    <submittedName>
        <fullName evidence="6">Arylsulfatase</fullName>
        <ecNumber evidence="6">3.1.6.1</ecNumber>
    </submittedName>
</protein>
<dbReference type="AlphaFoldDB" id="A0A5C6A6G2"/>
<dbReference type="RefSeq" id="WP_231603144.1">
    <property type="nucleotide sequence ID" value="NZ_SJPM01000007.1"/>
</dbReference>
<proteinExistence type="inferred from homology"/>
<dbReference type="EC" id="3.1.6.1" evidence="6"/>
<keyword evidence="4" id="KW-0106">Calcium</keyword>
<dbReference type="InterPro" id="IPR000917">
    <property type="entry name" value="Sulfatase_N"/>
</dbReference>
<dbReference type="PANTHER" id="PTHR42693">
    <property type="entry name" value="ARYLSULFATASE FAMILY MEMBER"/>
    <property type="match status" value="1"/>
</dbReference>
<keyword evidence="3 6" id="KW-0378">Hydrolase</keyword>
<comment type="similarity">
    <text evidence="1">Belongs to the sulfatase family.</text>
</comment>
<evidence type="ECO:0000313" key="7">
    <source>
        <dbReference type="Proteomes" id="UP000316213"/>
    </source>
</evidence>
<reference evidence="6 7" key="1">
    <citation type="submission" date="2019-02" db="EMBL/GenBank/DDBJ databases">
        <title>Deep-cultivation of Planctomycetes and their phenomic and genomic characterization uncovers novel biology.</title>
        <authorList>
            <person name="Wiegand S."/>
            <person name="Jogler M."/>
            <person name="Boedeker C."/>
            <person name="Pinto D."/>
            <person name="Vollmers J."/>
            <person name="Rivas-Marin E."/>
            <person name="Kohn T."/>
            <person name="Peeters S.H."/>
            <person name="Heuer A."/>
            <person name="Rast P."/>
            <person name="Oberbeckmann S."/>
            <person name="Bunk B."/>
            <person name="Jeske O."/>
            <person name="Meyerdierks A."/>
            <person name="Storesund J.E."/>
            <person name="Kallscheuer N."/>
            <person name="Luecker S."/>
            <person name="Lage O.M."/>
            <person name="Pohl T."/>
            <person name="Merkel B.J."/>
            <person name="Hornburger P."/>
            <person name="Mueller R.-W."/>
            <person name="Bruemmer F."/>
            <person name="Labrenz M."/>
            <person name="Spormann A.M."/>
            <person name="Op Den Camp H."/>
            <person name="Overmann J."/>
            <person name="Amann R."/>
            <person name="Jetten M.S.M."/>
            <person name="Mascher T."/>
            <person name="Medema M.H."/>
            <person name="Devos D.P."/>
            <person name="Kaster A.-K."/>
            <person name="Ovreas L."/>
            <person name="Rohde M."/>
            <person name="Galperin M.Y."/>
            <person name="Jogler C."/>
        </authorList>
    </citation>
    <scope>NUCLEOTIDE SEQUENCE [LARGE SCALE GENOMIC DNA]</scope>
    <source>
        <strain evidence="6 7">Pla100</strain>
    </source>
</reference>
<dbReference type="EMBL" id="SJPM01000007">
    <property type="protein sequence ID" value="TWT94868.1"/>
    <property type="molecule type" value="Genomic_DNA"/>
</dbReference>
<dbReference type="PANTHER" id="PTHR42693:SF53">
    <property type="entry name" value="ENDO-4-O-SULFATASE"/>
    <property type="match status" value="1"/>
</dbReference>
<organism evidence="6 7">
    <name type="scientific">Neorhodopirellula pilleata</name>
    <dbReference type="NCBI Taxonomy" id="2714738"/>
    <lineage>
        <taxon>Bacteria</taxon>
        <taxon>Pseudomonadati</taxon>
        <taxon>Planctomycetota</taxon>
        <taxon>Planctomycetia</taxon>
        <taxon>Pirellulales</taxon>
        <taxon>Pirellulaceae</taxon>
        <taxon>Neorhodopirellula</taxon>
    </lineage>
</organism>
<dbReference type="Proteomes" id="UP000316213">
    <property type="component" value="Unassembled WGS sequence"/>
</dbReference>
<evidence type="ECO:0000256" key="4">
    <source>
        <dbReference type="ARBA" id="ARBA00022837"/>
    </source>
</evidence>
<evidence type="ECO:0000256" key="2">
    <source>
        <dbReference type="ARBA" id="ARBA00022723"/>
    </source>
</evidence>
<evidence type="ECO:0000256" key="1">
    <source>
        <dbReference type="ARBA" id="ARBA00008779"/>
    </source>
</evidence>
<dbReference type="InterPro" id="IPR017850">
    <property type="entry name" value="Alkaline_phosphatase_core_sf"/>
</dbReference>
<dbReference type="PROSITE" id="PS00523">
    <property type="entry name" value="SULFATASE_1"/>
    <property type="match status" value="1"/>
</dbReference>
<evidence type="ECO:0000313" key="6">
    <source>
        <dbReference type="EMBL" id="TWT94868.1"/>
    </source>
</evidence>
<dbReference type="GO" id="GO:0046872">
    <property type="term" value="F:metal ion binding"/>
    <property type="evidence" value="ECO:0007669"/>
    <property type="project" value="UniProtKB-KW"/>
</dbReference>
<keyword evidence="7" id="KW-1185">Reference proteome</keyword>
<gene>
    <name evidence="6" type="primary">atsA_46</name>
    <name evidence="6" type="ORF">Pla100_34390</name>
</gene>
<dbReference type="PROSITE" id="PS00149">
    <property type="entry name" value="SULFATASE_2"/>
    <property type="match status" value="1"/>
</dbReference>
<dbReference type="Gene3D" id="3.40.720.10">
    <property type="entry name" value="Alkaline Phosphatase, subunit A"/>
    <property type="match status" value="1"/>
</dbReference>
<evidence type="ECO:0000256" key="3">
    <source>
        <dbReference type="ARBA" id="ARBA00022801"/>
    </source>
</evidence>
<evidence type="ECO:0000259" key="5">
    <source>
        <dbReference type="Pfam" id="PF00884"/>
    </source>
</evidence>
<sequence>MSIPPFIPTCLFVVAVGAMTNPHAPVHAATPNIVVVLCDDLGYGDVSCLNLERGKIATEAIDRLARDGMIFTDAHSGSSVCTPTRYGLLTGRYSWRTRLQRGVVEGFAPCLIAPDRPTIASFLRSQGYYTAIIGKWHLDFQYQDPATGELLSKADVQGKGKPNSKGIAPVGSRIPDGPIHRGFDYFHGFHHARDMKGVIENDEVILHDEEINMLPRLTRKAVEFIDERAKLARQKPDEPGQPFFLYVPFGSPHTPILPTKAWRGKSGLGDYAGLLKVWGCGGNAIAQV</sequence>
<dbReference type="SUPFAM" id="SSF53649">
    <property type="entry name" value="Alkaline phosphatase-like"/>
    <property type="match status" value="1"/>
</dbReference>
<keyword evidence="2" id="KW-0479">Metal-binding</keyword>
<dbReference type="GO" id="GO:0004065">
    <property type="term" value="F:arylsulfatase activity"/>
    <property type="evidence" value="ECO:0007669"/>
    <property type="project" value="UniProtKB-EC"/>
</dbReference>
<accession>A0A5C6A6G2</accession>
<comment type="caution">
    <text evidence="6">The sequence shown here is derived from an EMBL/GenBank/DDBJ whole genome shotgun (WGS) entry which is preliminary data.</text>
</comment>
<feature type="domain" description="Sulfatase N-terminal" evidence="5">
    <location>
        <begin position="31"/>
        <end position="257"/>
    </location>
</feature>
<dbReference type="InterPro" id="IPR024607">
    <property type="entry name" value="Sulfatase_CS"/>
</dbReference>
<name>A0A5C6A6G2_9BACT</name>
<dbReference type="Pfam" id="PF00884">
    <property type="entry name" value="Sulfatase"/>
    <property type="match status" value="1"/>
</dbReference>